<dbReference type="Pfam" id="PF00271">
    <property type="entry name" value="Helicase_C"/>
    <property type="match status" value="1"/>
</dbReference>
<dbReference type="InterPro" id="IPR001650">
    <property type="entry name" value="Helicase_C-like"/>
</dbReference>
<keyword evidence="4" id="KW-0378">Hydrolase</keyword>
<dbReference type="CDD" id="cd18033">
    <property type="entry name" value="DEXDc_FANCM"/>
    <property type="match status" value="1"/>
</dbReference>
<feature type="region of interest" description="Disordered" evidence="8">
    <location>
        <begin position="1149"/>
        <end position="1171"/>
    </location>
</feature>
<dbReference type="InterPro" id="IPR011545">
    <property type="entry name" value="DEAD/DEAH_box_helicase_dom"/>
</dbReference>
<evidence type="ECO:0000256" key="8">
    <source>
        <dbReference type="SAM" id="MobiDB-lite"/>
    </source>
</evidence>
<dbReference type="GO" id="GO:0000400">
    <property type="term" value="F:four-way junction DNA binding"/>
    <property type="evidence" value="ECO:0007669"/>
    <property type="project" value="TreeGrafter"/>
</dbReference>
<organism evidence="11">
    <name type="scientific">Clastoptera arizonana</name>
    <name type="common">Arizona spittle bug</name>
    <dbReference type="NCBI Taxonomy" id="38151"/>
    <lineage>
        <taxon>Eukaryota</taxon>
        <taxon>Metazoa</taxon>
        <taxon>Ecdysozoa</taxon>
        <taxon>Arthropoda</taxon>
        <taxon>Hexapoda</taxon>
        <taxon>Insecta</taxon>
        <taxon>Pterygota</taxon>
        <taxon>Neoptera</taxon>
        <taxon>Paraneoptera</taxon>
        <taxon>Hemiptera</taxon>
        <taxon>Auchenorrhyncha</taxon>
        <taxon>Cercopoidea</taxon>
        <taxon>Clastopteridae</taxon>
        <taxon>Clastoptera</taxon>
    </lineage>
</organism>
<dbReference type="PANTHER" id="PTHR14025">
    <property type="entry name" value="FANCONI ANEMIA GROUP M FANCM FAMILY MEMBER"/>
    <property type="match status" value="1"/>
</dbReference>
<evidence type="ECO:0000259" key="10">
    <source>
        <dbReference type="PROSITE" id="PS51194"/>
    </source>
</evidence>
<accession>A0A1B6CWP1</accession>
<feature type="domain" description="Helicase C-terminal" evidence="10">
    <location>
        <begin position="446"/>
        <end position="607"/>
    </location>
</feature>
<dbReference type="InterPro" id="IPR014001">
    <property type="entry name" value="Helicase_ATP-bd"/>
</dbReference>
<feature type="domain" description="Helicase ATP-binding" evidence="9">
    <location>
        <begin position="105"/>
        <end position="273"/>
    </location>
</feature>
<dbReference type="Pfam" id="PF00270">
    <property type="entry name" value="DEAD"/>
    <property type="match status" value="1"/>
</dbReference>
<dbReference type="SMART" id="SM00490">
    <property type="entry name" value="HELICc"/>
    <property type="match status" value="1"/>
</dbReference>
<dbReference type="CDD" id="cd12091">
    <property type="entry name" value="FANCM_ID"/>
    <property type="match status" value="1"/>
</dbReference>
<dbReference type="InterPro" id="IPR027417">
    <property type="entry name" value="P-loop_NTPase"/>
</dbReference>
<dbReference type="InterPro" id="IPR044749">
    <property type="entry name" value="FANCM_DEXDc"/>
</dbReference>
<dbReference type="EMBL" id="GEDC01019563">
    <property type="protein sequence ID" value="JAS17735.1"/>
    <property type="molecule type" value="Transcribed_RNA"/>
</dbReference>
<comment type="similarity">
    <text evidence="2">Belongs to the DEAD box helicase family. DEAH subfamily. FANCM sub-subfamily.</text>
</comment>
<evidence type="ECO:0000256" key="7">
    <source>
        <dbReference type="ARBA" id="ARBA00023242"/>
    </source>
</evidence>
<dbReference type="GO" id="GO:0009378">
    <property type="term" value="F:four-way junction helicase activity"/>
    <property type="evidence" value="ECO:0007669"/>
    <property type="project" value="TreeGrafter"/>
</dbReference>
<dbReference type="SUPFAM" id="SSF52540">
    <property type="entry name" value="P-loop containing nucleoside triphosphate hydrolases"/>
    <property type="match status" value="1"/>
</dbReference>
<dbReference type="GO" id="GO:0005524">
    <property type="term" value="F:ATP binding"/>
    <property type="evidence" value="ECO:0007669"/>
    <property type="project" value="UniProtKB-KW"/>
</dbReference>
<dbReference type="InterPro" id="IPR039686">
    <property type="entry name" value="FANCM/Mph1-like_ID"/>
</dbReference>
<proteinExistence type="inferred from homology"/>
<sequence>MSNNWSNLLEDEDEDAIFARIKEESYRHFHEVELPRRNSKNNDESYPDHGESSKVNENICEQIDDTSQDILYNGPESGTKGFYLLAGETYIYPTNYPVRDYQMNIVRSALFHNTLVCLPTGLGKTFIAAVVMYNYYRWFPKGKIVFMAPTRPLVAQQIRACHDILAIPRDDSIEMTGTLNQIERAVYWKSRRVFFLTPQVLVNDLRSKVCPATLFKCVVVDEAHRATKEYAYCQVIRSLEEAGAEFRILALSATPGNNVKNVVEVVKNLRISKLEMRGEESLDVAKYTHSKNVQQIVVQLSGEIRDVREQFLNIFEKYARSLRNARVITGNLINTSKFQFLKAGEKLKSHALNNMSKEAAGYLLSDLTVCMSLAHALELLQIYGLRAFQHYLTTGNEEGDKSKAAFTRLKKDGELYELLSNIQKTLAGKIEKKVWSHPKLEEMEKIITEHFISSEENTKAIIFCQYRLVVNEVFDVLSNSNPGIKPIMFVGQSTSRDKCGLPQKKQLEVMKSFRCGEYNVLIATSVAEEGLDIGAVDLLILMEAHRSPVRLVQRLGRTGRHRSGKCIVLLTHGKEVQKFQEAMESRKSYTTKMLSSSVIVANLFDSEPVMLPPGVKPKQQLLNIKVEKHVTPAKPQKQVDIRSAFGGKQSSNKPSQTPYLNIGKLMQVVEELGTTSINFNRINLTDKCYLWDRVKDGSMDSEEFFNTSHSYLSEWNDWNSSLQPTYSIGHSSVTEILCDLLKKANSVQTNDDCLNSQFSVTQVLGKKKVINKKKKDKKTKENIKKEDLNIKMDIRNCFVLAGEKTKLTQQKLWDKLTKSSQKDRPSSQISEKKIIKLDLTLDVEDDDLNINNWEDLKSPKCDEILIMESNNISDKVKKAPSKSKCILSIYEDTMDMVVDKILPTSRVKLLTENLNRVSFVNFCDLKNQISFEVIQNFNVKKTFENIKTPDHENISIKQKIASLALVDIKNIIGGKNQNISQTPLMNKMYKEGMKSNTKIENDLKSRDDLKLIQSQKRKFSEVEKYCSTQNRSDLHSKNNEEELKNIVINTSNVKFPPTNIVIDYKVDKIESENMTRITSMELDNIIPAFKNDNSDIVDLDCLFTEENEISFTTSPKQASEKFDKASLNETLQIDQDKQYSDDLFTEEDNDSLFENTPEDSPTNALSNKSTGCSVHQISNQKNKNNLFFGKNIEEETLKSKQLLLKKSDSLDDFFTEEVNNETNKTFLKASHNAELFTKTILYDEKVSNTSAFGNLLQEDKISELKKTFPKKTEIREKSNLNIYLLKDCNKTVSNDKDISDLDDLFADDVKEDINNTFFKNTKPFTKPKSNFNTLNKSQSTITKLNAEKADENLCDIDDLFGEEINETFIKNQSNSKKINNQYFEKPIFRDTKQICNTSLSNINGKKLQVVIKPKKEEDFVGIDDLFNDEFDWSCVQNTSTNDSDSSKVKNISKCEFDKTKENKFDSFQKSQINPNIKKSNFLQIKIPEDKINFDEIEATTNTNKNGSNLELSPVLRSSQSNANVKITNFCKKNLFPEKNDFCKNVAKQTKFDCFNDTQNETKIISKETIIMKEDEKNELWSVDQLFEDSCDMEESMYTISQLVRKSSEMSLKTNGNLILNEESINKEQKNKTVKKTESCSGSDNFDVINSLVNAEKRSPSILRNISSLHLKSSQAKDDLAYKTNVKNYNTSHLNINNSLNSDISNVNCKNKQPVNDKKLQFEINSSKIFPLESHKMEPVLSGGWLNSRSVSTPLKANVKPSTSKWFNNCDSDSNSDIFESPILDRRKPISIKDSKLKDRKKQKKKTIDAYNYMVNEADVSGPQMSSDEENTSGLDDLDESFINDLTQMPSTSVEQTYLDMEAVYLQTAKSPKIRPGGFKIPEVRKSRLEMDVFSQSMVEDLEDQDCYENDSFCVDDTEIIDNDPSILEIAEQILENRKKNKRKRIRHVSSSSSSCEENRLNKTHSNIVIAQKKKKICVIESDSETDFENRL</sequence>
<keyword evidence="6" id="KW-0067">ATP-binding</keyword>
<dbReference type="GO" id="GO:0016787">
    <property type="term" value="F:hydrolase activity"/>
    <property type="evidence" value="ECO:0007669"/>
    <property type="project" value="UniProtKB-KW"/>
</dbReference>
<dbReference type="GO" id="GO:0043138">
    <property type="term" value="F:3'-5' DNA helicase activity"/>
    <property type="evidence" value="ECO:0007669"/>
    <property type="project" value="InterPro"/>
</dbReference>
<dbReference type="Gene3D" id="3.40.50.300">
    <property type="entry name" value="P-loop containing nucleotide triphosphate hydrolases"/>
    <property type="match status" value="2"/>
</dbReference>
<dbReference type="PROSITE" id="PS51192">
    <property type="entry name" value="HELICASE_ATP_BIND_1"/>
    <property type="match status" value="1"/>
</dbReference>
<keyword evidence="7" id="KW-0539">Nucleus</keyword>
<evidence type="ECO:0000256" key="5">
    <source>
        <dbReference type="ARBA" id="ARBA00022806"/>
    </source>
</evidence>
<protein>
    <recommendedName>
        <fullName evidence="12">Fanconi anemia group M protein</fullName>
    </recommendedName>
</protein>
<dbReference type="SMART" id="SM00487">
    <property type="entry name" value="DEXDc"/>
    <property type="match status" value="1"/>
</dbReference>
<comment type="subcellular location">
    <subcellularLocation>
        <location evidence="1">Nucleus</location>
    </subcellularLocation>
</comment>
<evidence type="ECO:0000256" key="3">
    <source>
        <dbReference type="ARBA" id="ARBA00022741"/>
    </source>
</evidence>
<dbReference type="Gene3D" id="1.20.1320.20">
    <property type="entry name" value="hef helicase domain"/>
    <property type="match status" value="1"/>
</dbReference>
<keyword evidence="5" id="KW-0347">Helicase</keyword>
<evidence type="ECO:0000313" key="11">
    <source>
        <dbReference type="EMBL" id="JAS17735.1"/>
    </source>
</evidence>
<evidence type="ECO:0000259" key="9">
    <source>
        <dbReference type="PROSITE" id="PS51192"/>
    </source>
</evidence>
<keyword evidence="3" id="KW-0547">Nucleotide-binding</keyword>
<dbReference type="GO" id="GO:0045003">
    <property type="term" value="P:double-strand break repair via synthesis-dependent strand annealing"/>
    <property type="evidence" value="ECO:0007669"/>
    <property type="project" value="TreeGrafter"/>
</dbReference>
<name>A0A1B6CWP1_9HEMI</name>
<dbReference type="PROSITE" id="PS51194">
    <property type="entry name" value="HELICASE_CTER"/>
    <property type="match status" value="1"/>
</dbReference>
<feature type="region of interest" description="Disordered" evidence="8">
    <location>
        <begin position="33"/>
        <end position="54"/>
    </location>
</feature>
<dbReference type="GO" id="GO:0005634">
    <property type="term" value="C:nucleus"/>
    <property type="evidence" value="ECO:0007669"/>
    <property type="project" value="UniProtKB-SubCell"/>
</dbReference>
<evidence type="ECO:0008006" key="12">
    <source>
        <dbReference type="Google" id="ProtNLM"/>
    </source>
</evidence>
<feature type="compositionally biased region" description="Polar residues" evidence="8">
    <location>
        <begin position="1152"/>
        <end position="1171"/>
    </location>
</feature>
<evidence type="ECO:0000256" key="2">
    <source>
        <dbReference type="ARBA" id="ARBA00009889"/>
    </source>
</evidence>
<gene>
    <name evidence="11" type="ORF">g.27409</name>
</gene>
<dbReference type="FunFam" id="3.40.50.300:FF:000861">
    <property type="entry name" value="Fanconi anemia, complementation group M"/>
    <property type="match status" value="1"/>
</dbReference>
<reference evidence="11" key="1">
    <citation type="submission" date="2015-12" db="EMBL/GenBank/DDBJ databases">
        <title>De novo transcriptome assembly of four potential Pierce s Disease insect vectors from Arizona vineyards.</title>
        <authorList>
            <person name="Tassone E.E."/>
        </authorList>
    </citation>
    <scope>NUCLEOTIDE SEQUENCE</scope>
</reference>
<evidence type="ECO:0000256" key="6">
    <source>
        <dbReference type="ARBA" id="ARBA00022840"/>
    </source>
</evidence>
<evidence type="ECO:0000256" key="1">
    <source>
        <dbReference type="ARBA" id="ARBA00004123"/>
    </source>
</evidence>
<dbReference type="GO" id="GO:0036297">
    <property type="term" value="P:interstrand cross-link repair"/>
    <property type="evidence" value="ECO:0007669"/>
    <property type="project" value="TreeGrafter"/>
</dbReference>
<evidence type="ECO:0000256" key="4">
    <source>
        <dbReference type="ARBA" id="ARBA00022801"/>
    </source>
</evidence>
<dbReference type="PANTHER" id="PTHR14025:SF20">
    <property type="entry name" value="FANCONI ANEMIA GROUP M PROTEIN"/>
    <property type="match status" value="1"/>
</dbReference>